<keyword evidence="3" id="KW-0131">Cell cycle</keyword>
<dbReference type="Pfam" id="PF05036">
    <property type="entry name" value="SPOR"/>
    <property type="match status" value="1"/>
</dbReference>
<feature type="transmembrane region" description="Helical" evidence="1">
    <location>
        <begin position="60"/>
        <end position="80"/>
    </location>
</feature>
<dbReference type="GO" id="GO:0042834">
    <property type="term" value="F:peptidoglycan binding"/>
    <property type="evidence" value="ECO:0007669"/>
    <property type="project" value="InterPro"/>
</dbReference>
<gene>
    <name evidence="3" type="ORF">GCWU000324_00576</name>
</gene>
<dbReference type="PROSITE" id="PS51724">
    <property type="entry name" value="SPOR"/>
    <property type="match status" value="1"/>
</dbReference>
<feature type="domain" description="SPOR" evidence="2">
    <location>
        <begin position="72"/>
        <end position="151"/>
    </location>
</feature>
<dbReference type="Gene3D" id="3.30.70.1070">
    <property type="entry name" value="Sporulation related repeat"/>
    <property type="match status" value="1"/>
</dbReference>
<sequence length="151" mass="16505">MKQDAFQAALAGGRGGVGECKDTLVFTRVGTANATSLVTRFFILDRFLALWHKETVMKKLCLALVLLTGISSAWAAGSAVQLGTFRESDYAQRMVANAALAGVPASVKETKSADGTPMYHVRTPRMERQQAEQTVERLRKNQIDDCLILDN</sequence>
<dbReference type="InterPro" id="IPR036680">
    <property type="entry name" value="SPOR-like_sf"/>
</dbReference>
<reference evidence="3" key="1">
    <citation type="submission" date="2009-04" db="EMBL/GenBank/DDBJ databases">
        <authorList>
            <person name="Weinstock G."/>
            <person name="Sodergren E."/>
            <person name="Clifton S."/>
            <person name="Fulton L."/>
            <person name="Fulton B."/>
            <person name="Courtney L."/>
            <person name="Fronick C."/>
            <person name="Harrison M."/>
            <person name="Strong C."/>
            <person name="Farmer C."/>
            <person name="Delahaunty K."/>
            <person name="Markovic C."/>
            <person name="Hall O."/>
            <person name="Minx P."/>
            <person name="Tomlinson C."/>
            <person name="Mitreva M."/>
            <person name="Nelson J."/>
            <person name="Hou S."/>
            <person name="Wollam A."/>
            <person name="Pepin K.H."/>
            <person name="Johnson M."/>
            <person name="Bhonagiri V."/>
            <person name="Nash W.E."/>
            <person name="Warren W."/>
            <person name="Chinwalla A."/>
            <person name="Mardis E.R."/>
            <person name="Wilson R.K."/>
        </authorList>
    </citation>
    <scope>NUCLEOTIDE SEQUENCE [LARGE SCALE GENOMIC DNA]</scope>
    <source>
        <strain evidence="3">ATCC 51147</strain>
    </source>
</reference>
<dbReference type="Proteomes" id="UP000003009">
    <property type="component" value="Unassembled WGS sequence"/>
</dbReference>
<dbReference type="OrthoDB" id="7063246at2"/>
<comment type="caution">
    <text evidence="3">The sequence shown here is derived from an EMBL/GenBank/DDBJ whole genome shotgun (WGS) entry which is preliminary data.</text>
</comment>
<protein>
    <submittedName>
        <fullName evidence="3">Sporulation and cell division repeat protein</fullName>
    </submittedName>
</protein>
<dbReference type="AlphaFoldDB" id="C4GI84"/>
<name>C4GI84_9NEIS</name>
<evidence type="ECO:0000313" key="4">
    <source>
        <dbReference type="Proteomes" id="UP000003009"/>
    </source>
</evidence>
<dbReference type="SUPFAM" id="SSF110997">
    <property type="entry name" value="Sporulation related repeat"/>
    <property type="match status" value="1"/>
</dbReference>
<dbReference type="EMBL" id="ACJW02000002">
    <property type="protein sequence ID" value="EEP68672.1"/>
    <property type="molecule type" value="Genomic_DNA"/>
</dbReference>
<keyword evidence="1" id="KW-1133">Transmembrane helix</keyword>
<evidence type="ECO:0000256" key="1">
    <source>
        <dbReference type="SAM" id="Phobius"/>
    </source>
</evidence>
<keyword evidence="1" id="KW-0472">Membrane</keyword>
<dbReference type="HOGENOM" id="CLU_1728929_0_0_4"/>
<keyword evidence="4" id="KW-1185">Reference proteome</keyword>
<keyword evidence="3" id="KW-0132">Cell division</keyword>
<keyword evidence="1" id="KW-0812">Transmembrane</keyword>
<evidence type="ECO:0000313" key="3">
    <source>
        <dbReference type="EMBL" id="EEP68672.1"/>
    </source>
</evidence>
<dbReference type="GO" id="GO:0051301">
    <property type="term" value="P:cell division"/>
    <property type="evidence" value="ECO:0007669"/>
    <property type="project" value="UniProtKB-KW"/>
</dbReference>
<evidence type="ECO:0000259" key="2">
    <source>
        <dbReference type="PROSITE" id="PS51724"/>
    </source>
</evidence>
<dbReference type="InterPro" id="IPR007730">
    <property type="entry name" value="SPOR-like_dom"/>
</dbReference>
<proteinExistence type="predicted"/>
<accession>C4GI84</accession>
<organism evidence="3 4">
    <name type="scientific">Kingella oralis ATCC 51147</name>
    <dbReference type="NCBI Taxonomy" id="629741"/>
    <lineage>
        <taxon>Bacteria</taxon>
        <taxon>Pseudomonadati</taxon>
        <taxon>Pseudomonadota</taxon>
        <taxon>Betaproteobacteria</taxon>
        <taxon>Neisseriales</taxon>
        <taxon>Neisseriaceae</taxon>
        <taxon>Kingella</taxon>
    </lineage>
</organism>